<dbReference type="OrthoDB" id="10344488at2759"/>
<dbReference type="AlphaFoldDB" id="A0A9W8E5D9"/>
<name>A0A9W8E5D9_9FUNG</name>
<accession>A0A9W8E5D9</accession>
<gene>
    <name evidence="1" type="ORF">IWQ62_005270</name>
</gene>
<proteinExistence type="predicted"/>
<dbReference type="EMBL" id="JANBPY010002099">
    <property type="protein sequence ID" value="KAJ1956583.1"/>
    <property type="molecule type" value="Genomic_DNA"/>
</dbReference>
<evidence type="ECO:0000313" key="1">
    <source>
        <dbReference type="EMBL" id="KAJ1956583.1"/>
    </source>
</evidence>
<keyword evidence="2" id="KW-1185">Reference proteome</keyword>
<organism evidence="1 2">
    <name type="scientific">Dispira parvispora</name>
    <dbReference type="NCBI Taxonomy" id="1520584"/>
    <lineage>
        <taxon>Eukaryota</taxon>
        <taxon>Fungi</taxon>
        <taxon>Fungi incertae sedis</taxon>
        <taxon>Zoopagomycota</taxon>
        <taxon>Kickxellomycotina</taxon>
        <taxon>Dimargaritomycetes</taxon>
        <taxon>Dimargaritales</taxon>
        <taxon>Dimargaritaceae</taxon>
        <taxon>Dispira</taxon>
    </lineage>
</organism>
<dbReference type="Proteomes" id="UP001150925">
    <property type="component" value="Unassembled WGS sequence"/>
</dbReference>
<sequence>MAESVYPSVVDYLYDISEKKLLDYQTKNNGCLRRVVLVNNLYRDILVSSISLSSEHLDIPTWDPLDGNFRSAQSVDHVSSDDKDWETIPSFLFEQSDKQTKGLPNKDFESSPVVPDVVHSHYHSNPGSDRDQILQDEMSWFNACLDEVADTEDFPANYLSEFREPEPTIIPRYNGTPSQTPDLPQSDHVSDIAVSSSEYGYQPSYLFEPLTSDPLVPDTLRVTEFDNGHDSDHDEQQPPALSMSISTDESLIGSPTSSVTSSPSSSWMASTLRPHSFTMELTNPGVEKSWYWSSRNEKFLDQRIHWTLSSMPCSRSYIYPVLDQCNNPDPEAMAVVPYKNNLASITLNKTLLGSGDIPYGRSDDDVSIGPKLMPQLPSVVMSRRPFALPLTAPEILLPKAVVNEVAPWAITWKGSDMNNRPEAMFDY</sequence>
<evidence type="ECO:0000313" key="2">
    <source>
        <dbReference type="Proteomes" id="UP001150925"/>
    </source>
</evidence>
<protein>
    <submittedName>
        <fullName evidence="1">Uncharacterized protein</fullName>
    </submittedName>
</protein>
<comment type="caution">
    <text evidence="1">The sequence shown here is derived from an EMBL/GenBank/DDBJ whole genome shotgun (WGS) entry which is preliminary data.</text>
</comment>
<reference evidence="1" key="1">
    <citation type="submission" date="2022-07" db="EMBL/GenBank/DDBJ databases">
        <title>Phylogenomic reconstructions and comparative analyses of Kickxellomycotina fungi.</title>
        <authorList>
            <person name="Reynolds N.K."/>
            <person name="Stajich J.E."/>
            <person name="Barry K."/>
            <person name="Grigoriev I.V."/>
            <person name="Crous P."/>
            <person name="Smith M.E."/>
        </authorList>
    </citation>
    <scope>NUCLEOTIDE SEQUENCE</scope>
    <source>
        <strain evidence="1">RSA 1196</strain>
    </source>
</reference>